<organism evidence="1 2">
    <name type="scientific">Eoetvoesiella caeni</name>
    <dbReference type="NCBI Taxonomy" id="645616"/>
    <lineage>
        <taxon>Bacteria</taxon>
        <taxon>Pseudomonadati</taxon>
        <taxon>Pseudomonadota</taxon>
        <taxon>Betaproteobacteria</taxon>
        <taxon>Burkholderiales</taxon>
        <taxon>Alcaligenaceae</taxon>
        <taxon>Eoetvoesiella</taxon>
    </lineage>
</organism>
<dbReference type="EMBL" id="QNRQ01000009">
    <property type="protein sequence ID" value="RBP37588.1"/>
    <property type="molecule type" value="Genomic_DNA"/>
</dbReference>
<comment type="caution">
    <text evidence="1">The sequence shown here is derived from an EMBL/GenBank/DDBJ whole genome shotgun (WGS) entry which is preliminary data.</text>
</comment>
<proteinExistence type="predicted"/>
<gene>
    <name evidence="1" type="ORF">DFR37_109154</name>
</gene>
<reference evidence="1 2" key="1">
    <citation type="submission" date="2018-06" db="EMBL/GenBank/DDBJ databases">
        <title>Genomic Encyclopedia of Type Strains, Phase IV (KMG-IV): sequencing the most valuable type-strain genomes for metagenomic binning, comparative biology and taxonomic classification.</title>
        <authorList>
            <person name="Goeker M."/>
        </authorList>
    </citation>
    <scope>NUCLEOTIDE SEQUENCE [LARGE SCALE GENOMIC DNA]</scope>
    <source>
        <strain evidence="1 2">DSM 25520</strain>
    </source>
</reference>
<dbReference type="AlphaFoldDB" id="A0A366H7A6"/>
<keyword evidence="2" id="KW-1185">Reference proteome</keyword>
<dbReference type="Proteomes" id="UP000253628">
    <property type="component" value="Unassembled WGS sequence"/>
</dbReference>
<protein>
    <submittedName>
        <fullName evidence="1">Uncharacterized protein</fullName>
    </submittedName>
</protein>
<accession>A0A366H7A6</accession>
<dbReference type="RefSeq" id="WP_113934276.1">
    <property type="nucleotide sequence ID" value="NZ_JACCEU010000006.1"/>
</dbReference>
<evidence type="ECO:0000313" key="2">
    <source>
        <dbReference type="Proteomes" id="UP000253628"/>
    </source>
</evidence>
<evidence type="ECO:0000313" key="1">
    <source>
        <dbReference type="EMBL" id="RBP37588.1"/>
    </source>
</evidence>
<name>A0A366H7A6_9BURK</name>
<sequence length="145" mass="15343">MKVKVKELNAEIELKNSGMELQIHSNVGKHLGSLVVNKTRVEWCDGRTRAGNGVQISWQAFIDYANALKAAPGKKAAAKKAAVKKTIATKAPAKKAIATKAPVKKAAVKKVPAKKAVAKKAAVKKVAVKKVAVKKAVAEQVVVSE</sequence>
<dbReference type="OrthoDB" id="8913642at2"/>